<feature type="region of interest" description="Disordered" evidence="1">
    <location>
        <begin position="246"/>
        <end position="265"/>
    </location>
</feature>
<dbReference type="InterPro" id="IPR036928">
    <property type="entry name" value="AS_sf"/>
</dbReference>
<keyword evidence="3" id="KW-0808">Transferase</keyword>
<feature type="domain" description="Amidase" evidence="2">
    <location>
        <begin position="77"/>
        <end position="473"/>
    </location>
</feature>
<dbReference type="EMBL" id="REFY01000005">
    <property type="protein sequence ID" value="RQG88078.1"/>
    <property type="molecule type" value="Genomic_DNA"/>
</dbReference>
<dbReference type="GO" id="GO:0016740">
    <property type="term" value="F:transferase activity"/>
    <property type="evidence" value="ECO:0007669"/>
    <property type="project" value="UniProtKB-KW"/>
</dbReference>
<name>A0A3N6P0N3_9EURY</name>
<dbReference type="PANTHER" id="PTHR11895:SF7">
    <property type="entry name" value="GLUTAMYL-TRNA(GLN) AMIDOTRANSFERASE SUBUNIT A, MITOCHONDRIAL"/>
    <property type="match status" value="1"/>
</dbReference>
<dbReference type="SUPFAM" id="SSF75304">
    <property type="entry name" value="Amidase signature (AS) enzymes"/>
    <property type="match status" value="1"/>
</dbReference>
<dbReference type="InterPro" id="IPR023631">
    <property type="entry name" value="Amidase_dom"/>
</dbReference>
<dbReference type="AlphaFoldDB" id="A0A3N6P0N3"/>
<accession>A0A3N6P0N3</accession>
<evidence type="ECO:0000313" key="3">
    <source>
        <dbReference type="EMBL" id="RQG88078.1"/>
    </source>
</evidence>
<keyword evidence="3" id="KW-0436">Ligase</keyword>
<evidence type="ECO:0000259" key="2">
    <source>
        <dbReference type="Pfam" id="PF01425"/>
    </source>
</evidence>
<dbReference type="GO" id="GO:0016874">
    <property type="term" value="F:ligase activity"/>
    <property type="evidence" value="ECO:0007669"/>
    <property type="project" value="UniProtKB-KW"/>
</dbReference>
<dbReference type="PANTHER" id="PTHR11895">
    <property type="entry name" value="TRANSAMIDASE"/>
    <property type="match status" value="1"/>
</dbReference>
<sequence>MFENYVRDVATRLGIDLDEDNVTTYAKQVDELTTQFDRSAVDPSSNRPAVDVEPGTDAYNAIRYHCRVTNDEMTTRSGDGRSLSGVDVVVKENIAVAGVPMHCGSEAVDFEPGYHATVVSRLIDAGVNVVGTTNMDELAYFTTGETCAFGPTDNPVVDGCVPGGSSSGSAAAVAGELVEAALGSDTGGSVRIPSSFCGIVGLKPTHRSVPRFGFADLSPSLDQIGPIARTVETVAQMYDVLAGPDVRDRSTHASSPAKDATEGVGESVDGRCIAVIGEAMDEATTGVSDQVERAVETLEGTGVDTTDVSVPEYRTATAAMRMIAGSEFAALCTFEGHIPGSGTGHSESWRSEISTAIQSPDLGENVREQIVTASALNEYGLEQYVTAQEIAAEFTETIATLLEEYDALLTPTTPMTAPTFGSVTSPKDFTRTIANTAPFNLTGHPALTVPHGTVNGAPVGVQFVGARYDERTLMAFGSELTA</sequence>
<reference evidence="3 4" key="1">
    <citation type="submission" date="2018-10" db="EMBL/GenBank/DDBJ databases">
        <title>Natrarchaeobius chitinivorans gen. nov., sp. nov., and Natrarchaeobius haloalkaliphilus sp. nov., alkaliphilic, chitin-utilizing haloarchaea from hypersaline alkaline lakes.</title>
        <authorList>
            <person name="Sorokin D.Y."/>
            <person name="Elcheninov A.G."/>
            <person name="Kostrikina N.A."/>
            <person name="Bale N.J."/>
            <person name="Sinninghe Damste J.S."/>
            <person name="Khijniak T.V."/>
            <person name="Kublanov I.V."/>
            <person name="Toshchakov S.V."/>
        </authorList>
    </citation>
    <scope>NUCLEOTIDE SEQUENCE [LARGE SCALE GENOMIC DNA]</scope>
    <source>
        <strain evidence="3 4">AArcht-Sl</strain>
    </source>
</reference>
<dbReference type="OrthoDB" id="7931at2157"/>
<evidence type="ECO:0000256" key="1">
    <source>
        <dbReference type="SAM" id="MobiDB-lite"/>
    </source>
</evidence>
<dbReference type="InterPro" id="IPR020556">
    <property type="entry name" value="Amidase_CS"/>
</dbReference>
<dbReference type="EC" id="6.3.5.-" evidence="3"/>
<dbReference type="InterPro" id="IPR000120">
    <property type="entry name" value="Amidase"/>
</dbReference>
<evidence type="ECO:0000313" key="4">
    <source>
        <dbReference type="Proteomes" id="UP000273828"/>
    </source>
</evidence>
<protein>
    <submittedName>
        <fullName evidence="3">Asp-tRNA(Asn)/Glu-tRNA(Gln) amidotransferase GatCAB subunit A</fullName>
        <ecNumber evidence="3">6.3.5.-</ecNumber>
    </submittedName>
</protein>
<keyword evidence="4" id="KW-1185">Reference proteome</keyword>
<dbReference type="Pfam" id="PF01425">
    <property type="entry name" value="Amidase"/>
    <property type="match status" value="1"/>
</dbReference>
<dbReference type="Gene3D" id="3.90.1300.10">
    <property type="entry name" value="Amidase signature (AS) domain"/>
    <property type="match status" value="1"/>
</dbReference>
<organism evidence="3 4">
    <name type="scientific">Natrarchaeobius halalkaliphilus</name>
    <dbReference type="NCBI Taxonomy" id="1679091"/>
    <lineage>
        <taxon>Archaea</taxon>
        <taxon>Methanobacteriati</taxon>
        <taxon>Methanobacteriota</taxon>
        <taxon>Stenosarchaea group</taxon>
        <taxon>Halobacteria</taxon>
        <taxon>Halobacteriales</taxon>
        <taxon>Natrialbaceae</taxon>
        <taxon>Natrarchaeobius</taxon>
    </lineage>
</organism>
<dbReference type="PROSITE" id="PS00571">
    <property type="entry name" value="AMIDASES"/>
    <property type="match status" value="1"/>
</dbReference>
<proteinExistence type="predicted"/>
<comment type="caution">
    <text evidence="3">The sequence shown here is derived from an EMBL/GenBank/DDBJ whole genome shotgun (WGS) entry which is preliminary data.</text>
</comment>
<gene>
    <name evidence="3" type="primary">gatA</name>
    <name evidence="3" type="ORF">EA462_14615</name>
</gene>
<dbReference type="RefSeq" id="WP_124179272.1">
    <property type="nucleotide sequence ID" value="NZ_REFY01000005.1"/>
</dbReference>
<dbReference type="Proteomes" id="UP000273828">
    <property type="component" value="Unassembled WGS sequence"/>
</dbReference>